<evidence type="ECO:0000313" key="16">
    <source>
        <dbReference type="Proteomes" id="UP000198999"/>
    </source>
</evidence>
<dbReference type="SUPFAM" id="SSF53686">
    <property type="entry name" value="Tryptophan synthase beta subunit-like PLP-dependent enzymes"/>
    <property type="match status" value="1"/>
</dbReference>
<evidence type="ECO:0000256" key="1">
    <source>
        <dbReference type="ARBA" id="ARBA00001933"/>
    </source>
</evidence>
<evidence type="ECO:0000256" key="11">
    <source>
        <dbReference type="NCBIfam" id="TIGR00260"/>
    </source>
</evidence>
<evidence type="ECO:0000256" key="12">
    <source>
        <dbReference type="PIRSR" id="PIRSR604450-51"/>
    </source>
</evidence>
<comment type="cofactor">
    <cofactor evidence="1 12">
        <name>pyridoxal 5'-phosphate</name>
        <dbReference type="ChEBI" id="CHEBI:597326"/>
    </cofactor>
</comment>
<dbReference type="STRING" id="419940.SAMN05421824_1556"/>
<dbReference type="GO" id="GO:0009088">
    <property type="term" value="P:threonine biosynthetic process"/>
    <property type="evidence" value="ECO:0007669"/>
    <property type="project" value="UniProtKB-UniRule"/>
</dbReference>
<name>A0A1H9FSP2_9FLAO</name>
<evidence type="ECO:0000256" key="8">
    <source>
        <dbReference type="ARBA" id="ARBA00022898"/>
    </source>
</evidence>
<dbReference type="Gene3D" id="3.40.50.1100">
    <property type="match status" value="2"/>
</dbReference>
<evidence type="ECO:0000256" key="9">
    <source>
        <dbReference type="ARBA" id="ARBA00023239"/>
    </source>
</evidence>
<dbReference type="GO" id="GO:0030170">
    <property type="term" value="F:pyridoxal phosphate binding"/>
    <property type="evidence" value="ECO:0007669"/>
    <property type="project" value="InterPro"/>
</dbReference>
<dbReference type="Pfam" id="PF00291">
    <property type="entry name" value="PALP"/>
    <property type="match status" value="1"/>
</dbReference>
<evidence type="ECO:0000256" key="5">
    <source>
        <dbReference type="ARBA" id="ARBA00018679"/>
    </source>
</evidence>
<dbReference type="UniPathway" id="UPA00050">
    <property type="reaction ID" value="UER00065"/>
</dbReference>
<comment type="similarity">
    <text evidence="3">Belongs to the threonine synthase family.</text>
</comment>
<dbReference type="RefSeq" id="WP_092578217.1">
    <property type="nucleotide sequence ID" value="NZ_FOFN01000002.1"/>
</dbReference>
<dbReference type="PANTHER" id="PTHR42690">
    <property type="entry name" value="THREONINE SYNTHASE FAMILY MEMBER"/>
    <property type="match status" value="1"/>
</dbReference>
<feature type="modified residue" description="N6-(pyridoxal phosphate)lysine" evidence="12">
    <location>
        <position position="107"/>
    </location>
</feature>
<evidence type="ECO:0000256" key="2">
    <source>
        <dbReference type="ARBA" id="ARBA00004979"/>
    </source>
</evidence>
<dbReference type="Proteomes" id="UP000198999">
    <property type="component" value="Unassembled WGS sequence"/>
</dbReference>
<evidence type="ECO:0000313" key="15">
    <source>
        <dbReference type="EMBL" id="SEQ40518.1"/>
    </source>
</evidence>
<evidence type="ECO:0000256" key="4">
    <source>
        <dbReference type="ARBA" id="ARBA00013028"/>
    </source>
</evidence>
<keyword evidence="7" id="KW-0791">Threonine biosynthesis</keyword>
<evidence type="ECO:0000256" key="3">
    <source>
        <dbReference type="ARBA" id="ARBA00005517"/>
    </source>
</evidence>
<dbReference type="EC" id="4.2.3.1" evidence="4 11"/>
<dbReference type="InterPro" id="IPR036052">
    <property type="entry name" value="TrpB-like_PALP_sf"/>
</dbReference>
<evidence type="ECO:0000259" key="13">
    <source>
        <dbReference type="Pfam" id="PF00291"/>
    </source>
</evidence>
<dbReference type="InterPro" id="IPR001926">
    <property type="entry name" value="TrpB-like_PALP"/>
</dbReference>
<dbReference type="Pfam" id="PF14821">
    <property type="entry name" value="Thr_synth_N"/>
    <property type="match status" value="1"/>
</dbReference>
<keyword evidence="6" id="KW-0028">Amino-acid biosynthesis</keyword>
<protein>
    <recommendedName>
        <fullName evidence="5 11">Threonine synthase</fullName>
        <ecNumber evidence="4 11">4.2.3.1</ecNumber>
    </recommendedName>
</protein>
<dbReference type="EMBL" id="FOFN01000002">
    <property type="protein sequence ID" value="SEQ40518.1"/>
    <property type="molecule type" value="Genomic_DNA"/>
</dbReference>
<dbReference type="InterPro" id="IPR004450">
    <property type="entry name" value="Thr_synthase-like"/>
</dbReference>
<keyword evidence="16" id="KW-1185">Reference proteome</keyword>
<dbReference type="AlphaFoldDB" id="A0A1H9FSP2"/>
<reference evidence="15 16" key="1">
    <citation type="submission" date="2016-10" db="EMBL/GenBank/DDBJ databases">
        <authorList>
            <person name="de Groot N.N."/>
        </authorList>
    </citation>
    <scope>NUCLEOTIDE SEQUENCE [LARGE SCALE GENOMIC DNA]</scope>
    <source>
        <strain evidence="15 16">DSM 21035</strain>
    </source>
</reference>
<feature type="domain" description="Threonine synthase N-terminal" evidence="14">
    <location>
        <begin position="2"/>
        <end position="79"/>
    </location>
</feature>
<sequence length="430" mass="48072">MNYYSLNKKAPKSTFKNAVIKGLAPDKGLYFPEHITPLPKAFFENIDSLSYPEIAFEAIKQFISPEIPEAQLKTIVEETLSFDFPIVKLNDSISTLELFHGPTMAFKDVGARFMARCLGYFNQDNDKEVTVLVATSGDTGGAVANGFLGVKGVKVVILYPSGKVSDIQEKQLTTLGQNITALEVNGTFDDCQAMVKTAFLDEALTKQMQLTSANSINVARWLPQLFYFMFAYKQLHNDYDNIVFSVPSGNFGNICAGMMAQQLGLPIKHFVASNNENNVVTRYLISQLYEPKPSIQTISNAMDVGAPSNFIRIQEIYKNKFETLKENISSYSFTDEETKDAMLEMYNDFDYVADPHGAVGYLGCKAYLEENTNAHCVFLETAHPTKFLDVVEAVIEEKQALPEQIQSVMGKEKVATKISAYEDLKRFLLH</sequence>
<dbReference type="InterPro" id="IPR051166">
    <property type="entry name" value="Threonine_Synthase"/>
</dbReference>
<organism evidence="15 16">
    <name type="scientific">Hyunsoonleella jejuensis</name>
    <dbReference type="NCBI Taxonomy" id="419940"/>
    <lineage>
        <taxon>Bacteria</taxon>
        <taxon>Pseudomonadati</taxon>
        <taxon>Bacteroidota</taxon>
        <taxon>Flavobacteriia</taxon>
        <taxon>Flavobacteriales</taxon>
        <taxon>Flavobacteriaceae</taxon>
    </lineage>
</organism>
<dbReference type="InterPro" id="IPR029144">
    <property type="entry name" value="Thr_synth_N"/>
</dbReference>
<dbReference type="FunFam" id="3.40.50.1100:FF:000022">
    <property type="entry name" value="Threonine synthase"/>
    <property type="match status" value="1"/>
</dbReference>
<dbReference type="PANTHER" id="PTHR42690:SF1">
    <property type="entry name" value="THREONINE SYNTHASE-LIKE 2"/>
    <property type="match status" value="1"/>
</dbReference>
<evidence type="ECO:0000256" key="7">
    <source>
        <dbReference type="ARBA" id="ARBA00022697"/>
    </source>
</evidence>
<dbReference type="OrthoDB" id="9763107at2"/>
<comment type="catalytic activity">
    <reaction evidence="10">
        <text>O-phospho-L-homoserine + H2O = L-threonine + phosphate</text>
        <dbReference type="Rhea" id="RHEA:10840"/>
        <dbReference type="ChEBI" id="CHEBI:15377"/>
        <dbReference type="ChEBI" id="CHEBI:43474"/>
        <dbReference type="ChEBI" id="CHEBI:57590"/>
        <dbReference type="ChEBI" id="CHEBI:57926"/>
        <dbReference type="EC" id="4.2.3.1"/>
    </reaction>
</comment>
<dbReference type="InterPro" id="IPR037158">
    <property type="entry name" value="Thr_synth_N_sf"/>
</dbReference>
<feature type="domain" description="Tryptophan synthase beta chain-like PALP" evidence="13">
    <location>
        <begin position="97"/>
        <end position="370"/>
    </location>
</feature>
<dbReference type="GO" id="GO:0004795">
    <property type="term" value="F:threonine synthase activity"/>
    <property type="evidence" value="ECO:0007669"/>
    <property type="project" value="UniProtKB-UniRule"/>
</dbReference>
<keyword evidence="9" id="KW-0456">Lyase</keyword>
<dbReference type="InterPro" id="IPR000634">
    <property type="entry name" value="Ser/Thr_deHydtase_PyrdxlP-BS"/>
</dbReference>
<dbReference type="NCBIfam" id="TIGR00260">
    <property type="entry name" value="thrC"/>
    <property type="match status" value="1"/>
</dbReference>
<accession>A0A1H9FSP2</accession>
<dbReference type="PROSITE" id="PS00165">
    <property type="entry name" value="DEHYDRATASE_SER_THR"/>
    <property type="match status" value="1"/>
</dbReference>
<evidence type="ECO:0000259" key="14">
    <source>
        <dbReference type="Pfam" id="PF14821"/>
    </source>
</evidence>
<gene>
    <name evidence="15" type="ORF">SAMN05421824_1556</name>
</gene>
<proteinExistence type="inferred from homology"/>
<evidence type="ECO:0000256" key="6">
    <source>
        <dbReference type="ARBA" id="ARBA00022605"/>
    </source>
</evidence>
<evidence type="ECO:0000256" key="10">
    <source>
        <dbReference type="ARBA" id="ARBA00049144"/>
    </source>
</evidence>
<comment type="pathway">
    <text evidence="2">Amino-acid biosynthesis; L-threonine biosynthesis; L-threonine from L-aspartate: step 5/5.</text>
</comment>
<keyword evidence="8 12" id="KW-0663">Pyridoxal phosphate</keyword>
<dbReference type="Gene3D" id="3.90.1380.10">
    <property type="entry name" value="Threonine synthase, N-terminal domain"/>
    <property type="match status" value="1"/>
</dbReference>